<feature type="region of interest" description="Disordered" evidence="2">
    <location>
        <begin position="1"/>
        <end position="22"/>
    </location>
</feature>
<evidence type="ECO:0000313" key="4">
    <source>
        <dbReference type="EMBL" id="CDR35191.1"/>
    </source>
</evidence>
<proteinExistence type="predicted"/>
<gene>
    <name evidence="4" type="ORF">CSEC_2385</name>
</gene>
<reference evidence="4" key="2">
    <citation type="submission" date="2014-09" db="EMBL/GenBank/DDBJ databases">
        <title>Criblamydia sequanensis harbors a mega-plasmid encoding arsenite resistance.</title>
        <authorList>
            <person name="Bertelli C."/>
            <person name="Goesmann A."/>
            <person name="Greub G."/>
        </authorList>
    </citation>
    <scope>NUCLEOTIDE SEQUENCE [LARGE SCALE GENOMIC DNA]</scope>
    <source>
        <strain evidence="4">CRIB-18</strain>
    </source>
</reference>
<dbReference type="eggNOG" id="COG0330">
    <property type="taxonomic scope" value="Bacteria"/>
</dbReference>
<dbReference type="STRING" id="1437425.CSEC_2385"/>
<dbReference type="EMBL" id="CCEJ010000014">
    <property type="protein sequence ID" value="CDR35191.1"/>
    <property type="molecule type" value="Genomic_DNA"/>
</dbReference>
<dbReference type="PANTHER" id="PTHR43446:SF1">
    <property type="entry name" value="BAND 7 DOMAIN-CONTAINING PROTEIN"/>
    <property type="match status" value="1"/>
</dbReference>
<dbReference type="Gene3D" id="3.30.479.30">
    <property type="entry name" value="Band 7 domain"/>
    <property type="match status" value="1"/>
</dbReference>
<dbReference type="InterPro" id="IPR001107">
    <property type="entry name" value="Band_7"/>
</dbReference>
<feature type="domain" description="Band 7" evidence="3">
    <location>
        <begin position="78"/>
        <end position="252"/>
    </location>
</feature>
<evidence type="ECO:0000256" key="1">
    <source>
        <dbReference type="ARBA" id="ARBA00004167"/>
    </source>
</evidence>
<dbReference type="SUPFAM" id="SSF117892">
    <property type="entry name" value="Band 7/SPFH domain"/>
    <property type="match status" value="1"/>
</dbReference>
<dbReference type="OrthoDB" id="9813479at2"/>
<evidence type="ECO:0000256" key="2">
    <source>
        <dbReference type="SAM" id="MobiDB-lite"/>
    </source>
</evidence>
<organism evidence="4 5">
    <name type="scientific">Candidatus Criblamydia sequanensis CRIB-18</name>
    <dbReference type="NCBI Taxonomy" id="1437425"/>
    <lineage>
        <taxon>Bacteria</taxon>
        <taxon>Pseudomonadati</taxon>
        <taxon>Chlamydiota</taxon>
        <taxon>Chlamydiia</taxon>
        <taxon>Parachlamydiales</taxon>
        <taxon>Candidatus Criblamydiaceae</taxon>
        <taxon>Candidatus Criblamydia</taxon>
    </lineage>
</organism>
<dbReference type="InterPro" id="IPR036013">
    <property type="entry name" value="Band_7/SPFH_dom_sf"/>
</dbReference>
<dbReference type="AlphaFoldDB" id="A0A090D1C9"/>
<name>A0A090D1C9_9BACT</name>
<dbReference type="RefSeq" id="WP_041018741.1">
    <property type="nucleotide sequence ID" value="NZ_CCEJ010000014.1"/>
</dbReference>
<comment type="caution">
    <text evidence="4">The sequence shown here is derived from an EMBL/GenBank/DDBJ whole genome shotgun (WGS) entry which is preliminary data.</text>
</comment>
<protein>
    <recommendedName>
        <fullName evidence="3">Band 7 domain-containing protein</fullName>
    </recommendedName>
</protein>
<dbReference type="Proteomes" id="UP000031552">
    <property type="component" value="Unassembled WGS sequence"/>
</dbReference>
<dbReference type="Pfam" id="PF01145">
    <property type="entry name" value="Band_7"/>
    <property type="match status" value="1"/>
</dbReference>
<sequence length="316" mass="35282">MQKMQGGYQSYTPLEMQDESSSDRVYRYDRDTGINPDIGVFDMEREDEEFKVPLALRIWSCVASVLTFPLNIPCMITQVNPGEDKVVTRCGYVTSVLRRPGPHLVDPFTSIIPVDMKLDILEITKTSVNDLGGNPLIVSAQFSYRVQDSLSSIYTSTNPKKYLIEQGASTLKAVLSSYPFDKGEDHKGPCLRKHSDEIENHLKYFLQEIVRRVGIKIEKFRLLSVTYDPLVEKLLLAKQEAEAEVIATQAIATGTVGIIQKIFQDLKGIGHELDESDRSQLAKQLTLMLVNRGGSTNLTLIQGSTPPSLKGKEKGN</sequence>
<reference evidence="4" key="1">
    <citation type="submission" date="2013-12" db="EMBL/GenBank/DDBJ databases">
        <authorList>
            <person name="Linke B."/>
        </authorList>
    </citation>
    <scope>NUCLEOTIDE SEQUENCE [LARGE SCALE GENOMIC DNA]</scope>
    <source>
        <strain evidence="4">CRIB-18</strain>
    </source>
</reference>
<dbReference type="PANTHER" id="PTHR43446">
    <property type="entry name" value="MEMBRANE PROTEIN-RELATED"/>
    <property type="match status" value="1"/>
</dbReference>
<accession>A0A090D1C9</accession>
<dbReference type="GO" id="GO:0016020">
    <property type="term" value="C:membrane"/>
    <property type="evidence" value="ECO:0007669"/>
    <property type="project" value="UniProtKB-SubCell"/>
</dbReference>
<keyword evidence="5" id="KW-1185">Reference proteome</keyword>
<comment type="subcellular location">
    <subcellularLocation>
        <location evidence="1">Membrane</location>
        <topology evidence="1">Single-pass membrane protein</topology>
    </subcellularLocation>
</comment>
<evidence type="ECO:0000313" key="5">
    <source>
        <dbReference type="Proteomes" id="UP000031552"/>
    </source>
</evidence>
<evidence type="ECO:0000259" key="3">
    <source>
        <dbReference type="Pfam" id="PF01145"/>
    </source>
</evidence>